<evidence type="ECO:0000313" key="3">
    <source>
        <dbReference type="Proteomes" id="UP000654075"/>
    </source>
</evidence>
<dbReference type="InterPro" id="IPR029044">
    <property type="entry name" value="Nucleotide-diphossugar_trans"/>
</dbReference>
<sequence>MAAMPHLHLSRLGGPIILSLMVAVVTGFRLPPASEICCSLAEESLILCANSSAAGGGKDAAPAVHIALVTLATPEIYGYAAYTAAINAAYAKTFGHSFQVASTSPHLAGAGQQLVWRAGNVATILDVLESGAGGADWIAYMDADACLVDFSAGDALVSALRQYAGEEVHLLMSRGELIGPGSSSLFNSGFALLRNHPWTVKLVRLWWSELTKTTGNDQEMLERLYRSDALDAKRHMVVLPIGLFYNEIGDPIAGPPQEQHVIHLAGVPSEVRRGVFGRFWQGLCAAASGAEGALADEASPSSTALQLRFV</sequence>
<dbReference type="EMBL" id="CAJNNV010025991">
    <property type="protein sequence ID" value="CAE8616884.1"/>
    <property type="molecule type" value="Genomic_DNA"/>
</dbReference>
<reference evidence="2" key="1">
    <citation type="submission" date="2021-02" db="EMBL/GenBank/DDBJ databases">
        <authorList>
            <person name="Dougan E. K."/>
            <person name="Rhodes N."/>
            <person name="Thang M."/>
            <person name="Chan C."/>
        </authorList>
    </citation>
    <scope>NUCLEOTIDE SEQUENCE</scope>
</reference>
<dbReference type="AlphaFoldDB" id="A0A813FXE8"/>
<feature type="chain" id="PRO_5033003114" description="Nucleotide-diphospho-sugar transferase domain-containing protein" evidence="1">
    <location>
        <begin position="28"/>
        <end position="310"/>
    </location>
</feature>
<protein>
    <recommendedName>
        <fullName evidence="4">Nucleotide-diphospho-sugar transferase domain-containing protein</fullName>
    </recommendedName>
</protein>
<evidence type="ECO:0008006" key="4">
    <source>
        <dbReference type="Google" id="ProtNLM"/>
    </source>
</evidence>
<comment type="caution">
    <text evidence="2">The sequence shown here is derived from an EMBL/GenBank/DDBJ whole genome shotgun (WGS) entry which is preliminary data.</text>
</comment>
<organism evidence="2 3">
    <name type="scientific">Polarella glacialis</name>
    <name type="common">Dinoflagellate</name>
    <dbReference type="NCBI Taxonomy" id="89957"/>
    <lineage>
        <taxon>Eukaryota</taxon>
        <taxon>Sar</taxon>
        <taxon>Alveolata</taxon>
        <taxon>Dinophyceae</taxon>
        <taxon>Suessiales</taxon>
        <taxon>Suessiaceae</taxon>
        <taxon>Polarella</taxon>
    </lineage>
</organism>
<proteinExistence type="predicted"/>
<evidence type="ECO:0000256" key="1">
    <source>
        <dbReference type="SAM" id="SignalP"/>
    </source>
</evidence>
<dbReference type="Proteomes" id="UP000654075">
    <property type="component" value="Unassembled WGS sequence"/>
</dbReference>
<feature type="signal peptide" evidence="1">
    <location>
        <begin position="1"/>
        <end position="27"/>
    </location>
</feature>
<dbReference type="Gene3D" id="3.90.550.10">
    <property type="entry name" value="Spore Coat Polysaccharide Biosynthesis Protein SpsA, Chain A"/>
    <property type="match status" value="1"/>
</dbReference>
<name>A0A813FXE8_POLGL</name>
<keyword evidence="3" id="KW-1185">Reference proteome</keyword>
<gene>
    <name evidence="2" type="ORF">PGLA1383_LOCUS34552</name>
</gene>
<accession>A0A813FXE8</accession>
<dbReference type="OrthoDB" id="168165at2759"/>
<keyword evidence="1" id="KW-0732">Signal</keyword>
<evidence type="ECO:0000313" key="2">
    <source>
        <dbReference type="EMBL" id="CAE8616884.1"/>
    </source>
</evidence>